<protein>
    <submittedName>
        <fullName evidence="1">DUF1802 family protein</fullName>
    </submittedName>
</protein>
<comment type="caution">
    <text evidence="1">The sequence shown here is derived from an EMBL/GenBank/DDBJ whole genome shotgun (WGS) entry which is preliminary data.</text>
</comment>
<dbReference type="PIRSF" id="PIRSF018957">
    <property type="entry name" value="UCP018957"/>
    <property type="match status" value="1"/>
</dbReference>
<dbReference type="RefSeq" id="WP_166151780.1">
    <property type="nucleotide sequence ID" value="NZ_JAAOIW010000005.1"/>
</dbReference>
<dbReference type="Pfam" id="PF08819">
    <property type="entry name" value="DUF1802"/>
    <property type="match status" value="1"/>
</dbReference>
<evidence type="ECO:0000313" key="1">
    <source>
        <dbReference type="EMBL" id="NHN31611.1"/>
    </source>
</evidence>
<accession>A0ABX0J745</accession>
<dbReference type="InterPro" id="IPR008307">
    <property type="entry name" value="UCP018957"/>
</dbReference>
<dbReference type="EMBL" id="JAAOIW010000005">
    <property type="protein sequence ID" value="NHN31611.1"/>
    <property type="molecule type" value="Genomic_DNA"/>
</dbReference>
<evidence type="ECO:0000313" key="2">
    <source>
        <dbReference type="Proteomes" id="UP001165962"/>
    </source>
</evidence>
<gene>
    <name evidence="1" type="ORF">G9U52_17395</name>
</gene>
<sequence>MTEAHSQPVALKEWAVAIDALFEGKQILIMRKGGIREETRDFQIESESFYLYPTYEHQKKQWIKPESQDQLDVTLEGWSLQDTEVPIRCYAELVEDILIQDQEQLDKLGGLHIWTDTFAEERLKWKKSKPLHVMLLRVYELLEPLHLPIIPSYIGCKSWIPLDYGALNKANLRPVLTDEAFEEAVNEVKRALKGS</sequence>
<dbReference type="Proteomes" id="UP001165962">
    <property type="component" value="Unassembled WGS sequence"/>
</dbReference>
<organism evidence="1 2">
    <name type="scientific">Paenibacillus agricola</name>
    <dbReference type="NCBI Taxonomy" id="2716264"/>
    <lineage>
        <taxon>Bacteria</taxon>
        <taxon>Bacillati</taxon>
        <taxon>Bacillota</taxon>
        <taxon>Bacilli</taxon>
        <taxon>Bacillales</taxon>
        <taxon>Paenibacillaceae</taxon>
        <taxon>Paenibacillus</taxon>
    </lineage>
</organism>
<keyword evidence="2" id="KW-1185">Reference proteome</keyword>
<dbReference type="InterPro" id="IPR014923">
    <property type="entry name" value="DUF1802"/>
</dbReference>
<reference evidence="1" key="1">
    <citation type="submission" date="2020-03" db="EMBL/GenBank/DDBJ databases">
        <title>Draft sequencing of Paenibacilllus sp. S3N08.</title>
        <authorList>
            <person name="Kim D.-U."/>
        </authorList>
    </citation>
    <scope>NUCLEOTIDE SEQUENCE</scope>
    <source>
        <strain evidence="1">S3N08</strain>
    </source>
</reference>
<proteinExistence type="predicted"/>
<name>A0ABX0J745_9BACL</name>